<dbReference type="GO" id="GO:0004857">
    <property type="term" value="F:enzyme inhibitor activity"/>
    <property type="evidence" value="ECO:0007669"/>
    <property type="project" value="InterPro"/>
</dbReference>
<comment type="catalytic activity">
    <reaction evidence="5">
        <text>[(1-&gt;4)-alpha-D-galacturonosyl methyl ester](n) + n H2O = [(1-&gt;4)-alpha-D-galacturonosyl](n) + n methanol + n H(+)</text>
        <dbReference type="Rhea" id="RHEA:22380"/>
        <dbReference type="Rhea" id="RHEA-COMP:14570"/>
        <dbReference type="Rhea" id="RHEA-COMP:14573"/>
        <dbReference type="ChEBI" id="CHEBI:15377"/>
        <dbReference type="ChEBI" id="CHEBI:15378"/>
        <dbReference type="ChEBI" id="CHEBI:17790"/>
        <dbReference type="ChEBI" id="CHEBI:140522"/>
        <dbReference type="ChEBI" id="CHEBI:140523"/>
        <dbReference type="EC" id="3.1.1.11"/>
    </reaction>
</comment>
<keyword evidence="5" id="KW-0732">Signal</keyword>
<keyword evidence="5" id="KW-0134">Cell wall</keyword>
<organism evidence="7 8">
    <name type="scientific">Zizania palustris</name>
    <name type="common">Northern wild rice</name>
    <dbReference type="NCBI Taxonomy" id="103762"/>
    <lineage>
        <taxon>Eukaryota</taxon>
        <taxon>Viridiplantae</taxon>
        <taxon>Streptophyta</taxon>
        <taxon>Embryophyta</taxon>
        <taxon>Tracheophyta</taxon>
        <taxon>Spermatophyta</taxon>
        <taxon>Magnoliopsida</taxon>
        <taxon>Liliopsida</taxon>
        <taxon>Poales</taxon>
        <taxon>Poaceae</taxon>
        <taxon>BOP clade</taxon>
        <taxon>Oryzoideae</taxon>
        <taxon>Oryzeae</taxon>
        <taxon>Zizaniinae</taxon>
        <taxon>Zizania</taxon>
    </lineage>
</organism>
<keyword evidence="3 5" id="KW-0063">Aspartyl esterase</keyword>
<dbReference type="Pfam" id="PF04043">
    <property type="entry name" value="PMEI"/>
    <property type="match status" value="1"/>
</dbReference>
<dbReference type="InterPro" id="IPR033131">
    <property type="entry name" value="Pectinesterase_Asp_AS"/>
</dbReference>
<dbReference type="SMART" id="SM00856">
    <property type="entry name" value="PMEI"/>
    <property type="match status" value="1"/>
</dbReference>
<feature type="active site" evidence="4">
    <location>
        <position position="390"/>
    </location>
</feature>
<dbReference type="PROSITE" id="PS00503">
    <property type="entry name" value="PECTINESTERASE_2"/>
    <property type="match status" value="1"/>
</dbReference>
<accession>A0A8J5VSG5</accession>
<dbReference type="Proteomes" id="UP000729402">
    <property type="component" value="Unassembled WGS sequence"/>
</dbReference>
<gene>
    <name evidence="7" type="ORF">GUJ93_ZPchr0002g25043</name>
</gene>
<sequence length="571" mass="60713">MGDGAARRLSHHASILGVFIHCFLVLISGCGRSHAAAPRPLFAFPASALETEAVARHHRLYIALNETVVHVGKALEALTGNGVAPAASALTPFSDASSRLAAAARDDCAELLEESIDLLAGAGEQGAAQDDALTWLSAALTNHDTCADSLEEAGFAGDAGSTPHLAAARAMVSDCLAMYAETASVVMSANNKDGLAGIPVSNGGKSKKQRRSRSRFFPRWLSRGDRRLLLGPAAPLVEKADMVVAKDGTGTHTTISDAVKAAPERSERRTVIHVKAGRYDENVKVGRKKTNLLFVGDGKGVTLVAAGRSVADNFTTFHTATFAASGKGFMMRDMTVLNWAGAAKHQAVALRVSADRAAVYRCNIIGYQDTLYAHSNRQFYRDCDVYGTVDFVFGNAAAVLQRCNLWARAPLPGQKNTVTAQNRREPGQNTGLVIHACRVVPAPDLAPPPPPPTSPATATAPAAEGVPLAPTYLGRPWKLYSRVVVMMSYIDGHVPPEGWLEWNATFALDTLYYGEYMNYGPGAGVAGRVPWPGHRVINNTVEAERFTVARFIGGESWLPATGVSFLSGLSL</sequence>
<feature type="signal peptide" evidence="5">
    <location>
        <begin position="1"/>
        <end position="35"/>
    </location>
</feature>
<dbReference type="GO" id="GO:0042545">
    <property type="term" value="P:cell wall modification"/>
    <property type="evidence" value="ECO:0007669"/>
    <property type="project" value="UniProtKB-UniRule"/>
</dbReference>
<dbReference type="InterPro" id="IPR018040">
    <property type="entry name" value="Pectinesterase_Tyr_AS"/>
</dbReference>
<evidence type="ECO:0000256" key="2">
    <source>
        <dbReference type="ARBA" id="ARBA00022801"/>
    </source>
</evidence>
<comment type="function">
    <text evidence="5">Acts in the modification of cell walls via demethylesterification of cell wall pectin.</text>
</comment>
<evidence type="ECO:0000256" key="1">
    <source>
        <dbReference type="ARBA" id="ARBA00005184"/>
    </source>
</evidence>
<evidence type="ECO:0000256" key="5">
    <source>
        <dbReference type="RuleBase" id="RU000589"/>
    </source>
</evidence>
<evidence type="ECO:0000259" key="6">
    <source>
        <dbReference type="SMART" id="SM00856"/>
    </source>
</evidence>
<keyword evidence="2 5" id="KW-0378">Hydrolase</keyword>
<keyword evidence="5" id="KW-0964">Secreted</keyword>
<protein>
    <recommendedName>
        <fullName evidence="5">Pectinesterase</fullName>
        <ecNumber evidence="5">3.1.1.11</ecNumber>
    </recommendedName>
</protein>
<comment type="subcellular location">
    <subcellularLocation>
        <location evidence="5">Secreted</location>
        <location evidence="5">Cell wall</location>
    </subcellularLocation>
</comment>
<feature type="domain" description="Pectinesterase inhibitor" evidence="6">
    <location>
        <begin position="45"/>
        <end position="178"/>
    </location>
</feature>
<evidence type="ECO:0000313" key="8">
    <source>
        <dbReference type="Proteomes" id="UP000729402"/>
    </source>
</evidence>
<evidence type="ECO:0000313" key="7">
    <source>
        <dbReference type="EMBL" id="KAG8058728.1"/>
    </source>
</evidence>
<dbReference type="AlphaFoldDB" id="A0A8J5VSG5"/>
<dbReference type="GO" id="GO:0030599">
    <property type="term" value="F:pectinesterase activity"/>
    <property type="evidence" value="ECO:0007669"/>
    <property type="project" value="UniProtKB-UniRule"/>
</dbReference>
<evidence type="ECO:0000256" key="4">
    <source>
        <dbReference type="PROSITE-ProRule" id="PRU10040"/>
    </source>
</evidence>
<dbReference type="OrthoDB" id="2019149at2759"/>
<proteinExistence type="predicted"/>
<dbReference type="PANTHER" id="PTHR31707">
    <property type="entry name" value="PECTINESTERASE"/>
    <property type="match status" value="1"/>
</dbReference>
<comment type="caution">
    <text evidence="7">The sequence shown here is derived from an EMBL/GenBank/DDBJ whole genome shotgun (WGS) entry which is preliminary data.</text>
</comment>
<dbReference type="GO" id="GO:0045490">
    <property type="term" value="P:pectin catabolic process"/>
    <property type="evidence" value="ECO:0007669"/>
    <property type="project" value="UniProtKB-UniRule"/>
</dbReference>
<dbReference type="PROSITE" id="PS00800">
    <property type="entry name" value="PECTINESTERASE_1"/>
    <property type="match status" value="1"/>
</dbReference>
<dbReference type="FunFam" id="2.160.20.10:FF:000001">
    <property type="entry name" value="Pectinesterase"/>
    <property type="match status" value="1"/>
</dbReference>
<reference evidence="7" key="2">
    <citation type="submission" date="2021-02" db="EMBL/GenBank/DDBJ databases">
        <authorList>
            <person name="Kimball J.A."/>
            <person name="Haas M.W."/>
            <person name="Macchietto M."/>
            <person name="Kono T."/>
            <person name="Duquette J."/>
            <person name="Shao M."/>
        </authorList>
    </citation>
    <scope>NUCLEOTIDE SEQUENCE</scope>
    <source>
        <tissue evidence="7">Fresh leaf tissue</tissue>
    </source>
</reference>
<dbReference type="InterPro" id="IPR000070">
    <property type="entry name" value="Pectinesterase_cat"/>
</dbReference>
<evidence type="ECO:0000256" key="3">
    <source>
        <dbReference type="ARBA" id="ARBA00023085"/>
    </source>
</evidence>
<dbReference type="EC" id="3.1.1.11" evidence="5"/>
<dbReference type="PROSITE" id="PS51257">
    <property type="entry name" value="PROKAR_LIPOPROTEIN"/>
    <property type="match status" value="1"/>
</dbReference>
<dbReference type="EMBL" id="JAAALK010000287">
    <property type="protein sequence ID" value="KAG8058728.1"/>
    <property type="molecule type" value="Genomic_DNA"/>
</dbReference>
<keyword evidence="8" id="KW-1185">Reference proteome</keyword>
<dbReference type="Pfam" id="PF01095">
    <property type="entry name" value="Pectinesterase"/>
    <property type="match status" value="1"/>
</dbReference>
<name>A0A8J5VSG5_ZIZPA</name>
<feature type="chain" id="PRO_5035488704" description="Pectinesterase" evidence="5">
    <location>
        <begin position="36"/>
        <end position="571"/>
    </location>
</feature>
<reference evidence="7" key="1">
    <citation type="journal article" date="2021" name="bioRxiv">
        <title>Whole Genome Assembly and Annotation of Northern Wild Rice, Zizania palustris L., Supports a Whole Genome Duplication in the Zizania Genus.</title>
        <authorList>
            <person name="Haas M."/>
            <person name="Kono T."/>
            <person name="Macchietto M."/>
            <person name="Millas R."/>
            <person name="McGilp L."/>
            <person name="Shao M."/>
            <person name="Duquette J."/>
            <person name="Hirsch C.N."/>
            <person name="Kimball J."/>
        </authorList>
    </citation>
    <scope>NUCLEOTIDE SEQUENCE</scope>
    <source>
        <tissue evidence="7">Fresh leaf tissue</tissue>
    </source>
</reference>
<dbReference type="UniPathway" id="UPA00545">
    <property type="reaction ID" value="UER00823"/>
</dbReference>
<keyword evidence="5" id="KW-0961">Cell wall biogenesis/degradation</keyword>
<dbReference type="InterPro" id="IPR006501">
    <property type="entry name" value="Pectinesterase_inhib_dom"/>
</dbReference>
<comment type="pathway">
    <text evidence="1 5">Glycan metabolism; pectin degradation; 2-dehydro-3-deoxy-D-gluconate from pectin: step 1/5.</text>
</comment>